<dbReference type="InterPro" id="IPR029261">
    <property type="entry name" value="Transposase_Znf"/>
</dbReference>
<feature type="domain" description="Transposase IS204/IS1001/IS1096/IS1165 DDE" evidence="1">
    <location>
        <begin position="189"/>
        <end position="419"/>
    </location>
</feature>
<dbReference type="InterPro" id="IPR047951">
    <property type="entry name" value="Transpos_ISL3"/>
</dbReference>
<dbReference type="EMBL" id="CP013200">
    <property type="protein sequence ID" value="ALO68692.1"/>
    <property type="molecule type" value="Genomic_DNA"/>
</dbReference>
<dbReference type="PANTHER" id="PTHR33498">
    <property type="entry name" value="TRANSPOSASE FOR INSERTION SEQUENCE ELEMENT IS1557"/>
    <property type="match status" value="1"/>
</dbReference>
<dbReference type="PANTHER" id="PTHR33498:SF1">
    <property type="entry name" value="TRANSPOSASE FOR INSERTION SEQUENCE ELEMENT IS1557"/>
    <property type="match status" value="1"/>
</dbReference>
<protein>
    <submittedName>
        <fullName evidence="4">Transposase</fullName>
    </submittedName>
</protein>
<dbReference type="Pfam" id="PF01610">
    <property type="entry name" value="DDE_Tnp_ISL3"/>
    <property type="match status" value="1"/>
</dbReference>
<evidence type="ECO:0000313" key="5">
    <source>
        <dbReference type="Proteomes" id="UP000059574"/>
    </source>
</evidence>
<sequence>MNELTLVHPDAATTIFNLDDYRVLETQTLSFGQRRIHIESTVESGCPGCGVISTRRHSGRQQRVRDIPVAGPVEVVWAKRRLFCDESLCPRKTFFEATIEVPARSRTTSRLRSALVRAVIDSGRAATETATAHGVSWWLVQKALNLAATKLPSVDLLRPRMLGIDEHRFRSVRFFKDPETKLWQRIEPWMTTIVDLDTSQILGVVDGRDHTGVGAWLIKRPLEWRLGVQVVAIDPSAAFRKALRMWLPRTAVSVDHFHLIQLANQALTEVRQQLSHQVRGRRGRAVDPAWAHRMLLLRAGDSLSDQARARLEKVFATDDPTGKLKAAWDVKEQVRTLLRTGSLEDAELAKEDLERLVKESKQPETTRLWRTICRWWKEIEVLIVTGATTGKVEANNTSIKHIKRTGRGFVNSTNYTTRIMLRSAARTAVNHP</sequence>
<organism evidence="4 5">
    <name type="scientific">Arthrobacter alpinus</name>
    <dbReference type="NCBI Taxonomy" id="656366"/>
    <lineage>
        <taxon>Bacteria</taxon>
        <taxon>Bacillati</taxon>
        <taxon>Actinomycetota</taxon>
        <taxon>Actinomycetes</taxon>
        <taxon>Micrococcales</taxon>
        <taxon>Micrococcaceae</taxon>
        <taxon>Arthrobacter</taxon>
    </lineage>
</organism>
<reference evidence="5" key="1">
    <citation type="submission" date="2015-11" db="EMBL/GenBank/DDBJ databases">
        <authorList>
            <person name="Kumar R."/>
            <person name="Singh D."/>
            <person name="Swarnkar M.K."/>
            <person name="Singh A.K."/>
            <person name="Kumar S."/>
        </authorList>
    </citation>
    <scope>NUCLEOTIDE SEQUENCE [LARGE SCALE GENOMIC DNA]</scope>
    <source>
        <strain evidence="5">ERGS4:06</strain>
    </source>
</reference>
<evidence type="ECO:0000259" key="2">
    <source>
        <dbReference type="Pfam" id="PF14690"/>
    </source>
</evidence>
<evidence type="ECO:0000313" key="3">
    <source>
        <dbReference type="EMBL" id="ALO68452.1"/>
    </source>
</evidence>
<accession>A0A0S2M4Q6</accession>
<evidence type="ECO:0000259" key="1">
    <source>
        <dbReference type="Pfam" id="PF01610"/>
    </source>
</evidence>
<dbReference type="InterPro" id="IPR002560">
    <property type="entry name" value="Transposase_DDE"/>
</dbReference>
<dbReference type="Proteomes" id="UP000059574">
    <property type="component" value="Chromosome"/>
</dbReference>
<reference evidence="4 5" key="2">
    <citation type="journal article" date="2016" name="J. Biotechnol.">
        <title>Complete genome sequence of Arthrobacter alpinus ERGS4:06, a yellow pigmented bacterium tolerant to cold and radiations isolated from Sikkim Himalaya.</title>
        <authorList>
            <person name="Kumar R."/>
            <person name="Singh D."/>
            <person name="Swarnkar M.K."/>
            <person name="Singh A.K."/>
            <person name="Kumar S."/>
        </authorList>
    </citation>
    <scope>NUCLEOTIDE SEQUENCE [LARGE SCALE GENOMIC DNA]</scope>
    <source>
        <strain evidence="4 5">ERGS4:06</strain>
    </source>
</reference>
<dbReference type="Pfam" id="PF14690">
    <property type="entry name" value="Zn_ribbon_ISL3"/>
    <property type="match status" value="1"/>
</dbReference>
<dbReference type="EMBL" id="CP013200">
    <property type="protein sequence ID" value="ALO68452.1"/>
    <property type="molecule type" value="Genomic_DNA"/>
</dbReference>
<dbReference type="RefSeq" id="WP_062293345.1">
    <property type="nucleotide sequence ID" value="NZ_CP013200.1"/>
</dbReference>
<proteinExistence type="predicted"/>
<dbReference type="AlphaFoldDB" id="A0A0S2M4Q6"/>
<evidence type="ECO:0000313" key="4">
    <source>
        <dbReference type="EMBL" id="ALO68692.1"/>
    </source>
</evidence>
<gene>
    <name evidence="3" type="ORF">AS189_09575</name>
    <name evidence="4" type="ORF">AS189_19070</name>
</gene>
<name>A0A0S2M4Q6_9MICC</name>
<feature type="domain" description="Transposase IS204/IS1001/IS1096/IS1165 zinc-finger" evidence="2">
    <location>
        <begin position="45"/>
        <end position="86"/>
    </location>
</feature>
<dbReference type="NCBIfam" id="NF033550">
    <property type="entry name" value="transpos_ISL3"/>
    <property type="match status" value="1"/>
</dbReference>